<feature type="signal peptide" evidence="1">
    <location>
        <begin position="1"/>
        <end position="20"/>
    </location>
</feature>
<evidence type="ECO:0000313" key="2">
    <source>
        <dbReference type="EMBL" id="KAB2674178.1"/>
    </source>
</evidence>
<protein>
    <submittedName>
        <fullName evidence="2">Uncharacterized protein</fullName>
    </submittedName>
</protein>
<dbReference type="EMBL" id="WBVX01000068">
    <property type="protein sequence ID" value="KAB2674178.1"/>
    <property type="molecule type" value="Genomic_DNA"/>
</dbReference>
<comment type="caution">
    <text evidence="2">The sequence shown here is derived from an EMBL/GenBank/DDBJ whole genome shotgun (WGS) entry which is preliminary data.</text>
</comment>
<name>A0A6L3YB45_9HYPH</name>
<keyword evidence="1" id="KW-0732">Signal</keyword>
<dbReference type="AlphaFoldDB" id="A0A6L3YB45"/>
<proteinExistence type="predicted"/>
<sequence>MIMRWGFAFAIMLIATAAHAQEYRLKTFAGANNIIVWQSKDAQSEGMKLIEAGVHKTKPELIMRLVSCIAAPGTKVIVTDMGIVTHDIMIVEGKQAGCKGNIPAEELAH</sequence>
<evidence type="ECO:0000256" key="1">
    <source>
        <dbReference type="SAM" id="SignalP"/>
    </source>
</evidence>
<reference evidence="2 3" key="1">
    <citation type="submission" date="2019-09" db="EMBL/GenBank/DDBJ databases">
        <title>Taxonomic organization of the family Brucellaceae based on a phylogenomic approach.</title>
        <authorList>
            <person name="Leclercq S."/>
            <person name="Cloeckaert A."/>
            <person name="Zygmunt M.S."/>
        </authorList>
    </citation>
    <scope>NUCLEOTIDE SEQUENCE [LARGE SCALE GENOMIC DNA]</scope>
    <source>
        <strain evidence="2 3">WS1830</strain>
    </source>
</reference>
<gene>
    <name evidence="2" type="ORF">F9L08_28750</name>
</gene>
<dbReference type="Proteomes" id="UP000481643">
    <property type="component" value="Unassembled WGS sequence"/>
</dbReference>
<accession>A0A6L3YB45</accession>
<dbReference type="RefSeq" id="WP_151609886.1">
    <property type="nucleotide sequence ID" value="NZ_WBVX01000068.1"/>
</dbReference>
<feature type="chain" id="PRO_5026952057" evidence="1">
    <location>
        <begin position="21"/>
        <end position="109"/>
    </location>
</feature>
<evidence type="ECO:0000313" key="3">
    <source>
        <dbReference type="Proteomes" id="UP000481643"/>
    </source>
</evidence>
<organism evidence="2 3">
    <name type="scientific">Brucella tritici</name>
    <dbReference type="NCBI Taxonomy" id="94626"/>
    <lineage>
        <taxon>Bacteria</taxon>
        <taxon>Pseudomonadati</taxon>
        <taxon>Pseudomonadota</taxon>
        <taxon>Alphaproteobacteria</taxon>
        <taxon>Hyphomicrobiales</taxon>
        <taxon>Brucellaceae</taxon>
        <taxon>Brucella/Ochrobactrum group</taxon>
        <taxon>Brucella</taxon>
    </lineage>
</organism>